<feature type="domain" description="GFO/IDH/MocA-like oxidoreductase" evidence="2">
    <location>
        <begin position="128"/>
        <end position="247"/>
    </location>
</feature>
<dbReference type="InterPro" id="IPR036291">
    <property type="entry name" value="NAD(P)-bd_dom_sf"/>
</dbReference>
<sequence>MPKVALIGLGTMGQLHAEAWSRMPGVQFIGISGQHAEKTQRLAARFGVQAYYGLDQLLAEADFDVLDICVPSYLHHAFVLKAANAGKHVVCEKPLALHAREAEELVETCKARGVRLFVGHDLRFCPEYERAHRLVKSGKLGRTAVVRMSRTTAYPQGWDNWFADEARSGGLLMDLLIHDFDWLRWTFGEVKRVTARRASRDSEAGPLEYVLVTLRMEDGTIALVEGSWAHTEFNSSFEITGTGGMIVENMANNAPLLLRQRSGLQQSEGGVIVPELIANKSPLQKELEHFVRCLETGSESLITAYDGFKAVEIAEAAIASARTGESVTLSRTASKEVTP</sequence>
<proteinExistence type="predicted"/>
<dbReference type="InterPro" id="IPR055170">
    <property type="entry name" value="GFO_IDH_MocA-like_dom"/>
</dbReference>
<dbReference type="Gene3D" id="3.40.50.720">
    <property type="entry name" value="NAD(P)-binding Rossmann-like Domain"/>
    <property type="match status" value="1"/>
</dbReference>
<dbReference type="PANTHER" id="PTHR43377">
    <property type="entry name" value="BILIVERDIN REDUCTASE A"/>
    <property type="match status" value="1"/>
</dbReference>
<keyword evidence="4" id="KW-1185">Reference proteome</keyword>
<name>A0A6C0P5V8_9BACL</name>
<dbReference type="PANTHER" id="PTHR43377:SF1">
    <property type="entry name" value="BILIVERDIN REDUCTASE A"/>
    <property type="match status" value="1"/>
</dbReference>
<dbReference type="KEGG" id="prz:GZH47_24790"/>
<protein>
    <submittedName>
        <fullName evidence="3">Gfo/Idh/MocA family oxidoreductase</fullName>
    </submittedName>
</protein>
<dbReference type="Pfam" id="PF01408">
    <property type="entry name" value="GFO_IDH_MocA"/>
    <property type="match status" value="1"/>
</dbReference>
<dbReference type="Pfam" id="PF22725">
    <property type="entry name" value="GFO_IDH_MocA_C3"/>
    <property type="match status" value="1"/>
</dbReference>
<dbReference type="AlphaFoldDB" id="A0A6C0P5V8"/>
<dbReference type="SUPFAM" id="SSF55347">
    <property type="entry name" value="Glyceraldehyde-3-phosphate dehydrogenase-like, C-terminal domain"/>
    <property type="match status" value="1"/>
</dbReference>
<dbReference type="InterPro" id="IPR051450">
    <property type="entry name" value="Gfo/Idh/MocA_Oxidoreductases"/>
</dbReference>
<organism evidence="3 4">
    <name type="scientific">Paenibacillus rhizovicinus</name>
    <dbReference type="NCBI Taxonomy" id="2704463"/>
    <lineage>
        <taxon>Bacteria</taxon>
        <taxon>Bacillati</taxon>
        <taxon>Bacillota</taxon>
        <taxon>Bacilli</taxon>
        <taxon>Bacillales</taxon>
        <taxon>Paenibacillaceae</taxon>
        <taxon>Paenibacillus</taxon>
    </lineage>
</organism>
<dbReference type="SUPFAM" id="SSF51735">
    <property type="entry name" value="NAD(P)-binding Rossmann-fold domains"/>
    <property type="match status" value="1"/>
</dbReference>
<evidence type="ECO:0000313" key="3">
    <source>
        <dbReference type="EMBL" id="QHW33696.1"/>
    </source>
</evidence>
<evidence type="ECO:0000259" key="2">
    <source>
        <dbReference type="Pfam" id="PF22725"/>
    </source>
</evidence>
<accession>A0A6C0P5V8</accession>
<dbReference type="GO" id="GO:0000166">
    <property type="term" value="F:nucleotide binding"/>
    <property type="evidence" value="ECO:0007669"/>
    <property type="project" value="InterPro"/>
</dbReference>
<evidence type="ECO:0000259" key="1">
    <source>
        <dbReference type="Pfam" id="PF01408"/>
    </source>
</evidence>
<dbReference type="Gene3D" id="3.30.360.10">
    <property type="entry name" value="Dihydrodipicolinate Reductase, domain 2"/>
    <property type="match status" value="1"/>
</dbReference>
<dbReference type="Proteomes" id="UP000479114">
    <property type="component" value="Chromosome"/>
</dbReference>
<dbReference type="InterPro" id="IPR000683">
    <property type="entry name" value="Gfo/Idh/MocA-like_OxRdtase_N"/>
</dbReference>
<reference evidence="3 4" key="1">
    <citation type="submission" date="2020-02" db="EMBL/GenBank/DDBJ databases">
        <title>Paenibacillus sp. nov., isolated from rhizosphere soil of tomato.</title>
        <authorList>
            <person name="Weon H.-Y."/>
            <person name="Lee S.A."/>
        </authorList>
    </citation>
    <scope>NUCLEOTIDE SEQUENCE [LARGE SCALE GENOMIC DNA]</scope>
    <source>
        <strain evidence="3 4">14171R-81</strain>
    </source>
</reference>
<dbReference type="EMBL" id="CP048286">
    <property type="protein sequence ID" value="QHW33696.1"/>
    <property type="molecule type" value="Genomic_DNA"/>
</dbReference>
<dbReference type="RefSeq" id="WP_162643694.1">
    <property type="nucleotide sequence ID" value="NZ_CP048286.1"/>
</dbReference>
<feature type="domain" description="Gfo/Idh/MocA-like oxidoreductase N-terminal" evidence="1">
    <location>
        <begin position="3"/>
        <end position="120"/>
    </location>
</feature>
<gene>
    <name evidence="3" type="ORF">GZH47_24790</name>
</gene>
<evidence type="ECO:0000313" key="4">
    <source>
        <dbReference type="Proteomes" id="UP000479114"/>
    </source>
</evidence>